<accession>A0A914V7K4</accession>
<dbReference type="Proteomes" id="UP000887566">
    <property type="component" value="Unplaced"/>
</dbReference>
<evidence type="ECO:0000259" key="4">
    <source>
        <dbReference type="SMART" id="SM00562"/>
    </source>
</evidence>
<sequence length="193" mass="22495">MLQIENEKLLERTFALIKPDAFHDHELILDEINQEGFKIIEKRHIILSLDKCADFFLNRANDDNFDELMSYMTSGPIIAMVLSKRQAISDWLTLMGPESAASNKLHRDCLRARYGHSEFRNGFYGSEDFASAERDISFFFSHLEEQALTDQMREYLTREVNPILSHGLTELCRAKPEDPILWLADWLRDNRPS</sequence>
<dbReference type="Pfam" id="PF00334">
    <property type="entry name" value="NDK"/>
    <property type="match status" value="1"/>
</dbReference>
<dbReference type="PROSITE" id="PS51374">
    <property type="entry name" value="NDPK_LIKE"/>
    <property type="match status" value="1"/>
</dbReference>
<evidence type="ECO:0000256" key="3">
    <source>
        <dbReference type="RuleBase" id="RU004011"/>
    </source>
</evidence>
<dbReference type="PANTHER" id="PTHR46161">
    <property type="entry name" value="NUCLEOSIDE DIPHOSPHATE KINASE"/>
    <property type="match status" value="1"/>
</dbReference>
<dbReference type="InterPro" id="IPR007858">
    <property type="entry name" value="Dpy-30_motif"/>
</dbReference>
<dbReference type="SUPFAM" id="SSF54919">
    <property type="entry name" value="Nucleoside diphosphate kinase, NDK"/>
    <property type="match status" value="1"/>
</dbReference>
<dbReference type="WBParaSite" id="PSAMB.scaffold1542size30269.g13688.t1">
    <property type="protein sequence ID" value="PSAMB.scaffold1542size30269.g13688.t1"/>
    <property type="gene ID" value="PSAMB.scaffold1542size30269.g13688"/>
</dbReference>
<evidence type="ECO:0000313" key="5">
    <source>
        <dbReference type="Proteomes" id="UP000887566"/>
    </source>
</evidence>
<keyword evidence="5" id="KW-1185">Reference proteome</keyword>
<protein>
    <submittedName>
        <fullName evidence="6">Nucleoside diphosphate kinase-like domain-containing protein</fullName>
    </submittedName>
</protein>
<dbReference type="GO" id="GO:0006228">
    <property type="term" value="P:UTP biosynthetic process"/>
    <property type="evidence" value="ECO:0007669"/>
    <property type="project" value="InterPro"/>
</dbReference>
<dbReference type="GO" id="GO:1902176">
    <property type="term" value="P:negative regulation of oxidative stress-induced intrinsic apoptotic signaling pathway"/>
    <property type="evidence" value="ECO:0007669"/>
    <property type="project" value="TreeGrafter"/>
</dbReference>
<dbReference type="InterPro" id="IPR036850">
    <property type="entry name" value="NDK-like_dom_sf"/>
</dbReference>
<name>A0A914V7K4_9BILA</name>
<dbReference type="CDD" id="cd22970">
    <property type="entry name" value="DD_NDKH5-like"/>
    <property type="match status" value="1"/>
</dbReference>
<dbReference type="SMART" id="SM00562">
    <property type="entry name" value="NDK"/>
    <property type="match status" value="1"/>
</dbReference>
<dbReference type="GO" id="GO:0004550">
    <property type="term" value="F:nucleoside diphosphate kinase activity"/>
    <property type="evidence" value="ECO:0007669"/>
    <property type="project" value="InterPro"/>
</dbReference>
<dbReference type="InterPro" id="IPR001564">
    <property type="entry name" value="Nucleoside_diP_kinase"/>
</dbReference>
<dbReference type="GO" id="GO:0003341">
    <property type="term" value="P:cilium movement"/>
    <property type="evidence" value="ECO:0007669"/>
    <property type="project" value="TreeGrafter"/>
</dbReference>
<evidence type="ECO:0000256" key="2">
    <source>
        <dbReference type="PROSITE-ProRule" id="PRU00706"/>
    </source>
</evidence>
<comment type="caution">
    <text evidence="2">Lacks conserved residue(s) required for the propagation of feature annotation.</text>
</comment>
<evidence type="ECO:0000256" key="1">
    <source>
        <dbReference type="ARBA" id="ARBA00008142"/>
    </source>
</evidence>
<evidence type="ECO:0000313" key="6">
    <source>
        <dbReference type="WBParaSite" id="PSAMB.scaffold1542size30269.g13688.t1"/>
    </source>
</evidence>
<dbReference type="Gene3D" id="1.20.890.10">
    <property type="entry name" value="cAMP-dependent protein kinase regulatory subunit, dimerization-anchoring domain"/>
    <property type="match status" value="1"/>
</dbReference>
<organism evidence="5 6">
    <name type="scientific">Plectus sambesii</name>
    <dbReference type="NCBI Taxonomy" id="2011161"/>
    <lineage>
        <taxon>Eukaryota</taxon>
        <taxon>Metazoa</taxon>
        <taxon>Ecdysozoa</taxon>
        <taxon>Nematoda</taxon>
        <taxon>Chromadorea</taxon>
        <taxon>Plectida</taxon>
        <taxon>Plectina</taxon>
        <taxon>Plectoidea</taxon>
        <taxon>Plectidae</taxon>
        <taxon>Plectus</taxon>
    </lineage>
</organism>
<dbReference type="Pfam" id="PF05186">
    <property type="entry name" value="Dpy-30"/>
    <property type="match status" value="1"/>
</dbReference>
<proteinExistence type="inferred from homology"/>
<reference evidence="6" key="1">
    <citation type="submission" date="2022-11" db="UniProtKB">
        <authorList>
            <consortium name="WormBaseParasite"/>
        </authorList>
    </citation>
    <scope>IDENTIFICATION</scope>
</reference>
<dbReference type="GO" id="GO:0006183">
    <property type="term" value="P:GTP biosynthetic process"/>
    <property type="evidence" value="ECO:0007669"/>
    <property type="project" value="InterPro"/>
</dbReference>
<dbReference type="GO" id="GO:0005929">
    <property type="term" value="C:cilium"/>
    <property type="evidence" value="ECO:0007669"/>
    <property type="project" value="TreeGrafter"/>
</dbReference>
<dbReference type="InterPro" id="IPR034907">
    <property type="entry name" value="NDK-like_dom"/>
</dbReference>
<feature type="domain" description="Nucleoside diphosphate kinase-like" evidence="4">
    <location>
        <begin position="10"/>
        <end position="147"/>
    </location>
</feature>
<dbReference type="Gene3D" id="3.30.70.141">
    <property type="entry name" value="Nucleoside diphosphate kinase-like domain"/>
    <property type="match status" value="1"/>
</dbReference>
<dbReference type="GO" id="GO:0006241">
    <property type="term" value="P:CTP biosynthetic process"/>
    <property type="evidence" value="ECO:0007669"/>
    <property type="project" value="InterPro"/>
</dbReference>
<comment type="similarity">
    <text evidence="1 2 3">Belongs to the NDK family.</text>
</comment>
<dbReference type="PANTHER" id="PTHR46161:SF1">
    <property type="entry name" value="NUCLEOSIDE DIPHOSPHATE KINASE HOMOLOG 5"/>
    <property type="match status" value="1"/>
</dbReference>
<dbReference type="AlphaFoldDB" id="A0A914V7K4"/>
<dbReference type="PRINTS" id="PR01243">
    <property type="entry name" value="NUCDPKINASE"/>
</dbReference>